<feature type="transmembrane region" description="Helical" evidence="7">
    <location>
        <begin position="593"/>
        <end position="613"/>
    </location>
</feature>
<evidence type="ECO:0000313" key="9">
    <source>
        <dbReference type="EMBL" id="MBE6058557.1"/>
    </source>
</evidence>
<feature type="transmembrane region" description="Helical" evidence="7">
    <location>
        <begin position="501"/>
        <end position="528"/>
    </location>
</feature>
<keyword evidence="3 7" id="KW-0812">Transmembrane</keyword>
<accession>A0A927ZHH1</accession>
<dbReference type="EMBL" id="SVCM01000003">
    <property type="protein sequence ID" value="MBE6058557.1"/>
    <property type="molecule type" value="Genomic_DNA"/>
</dbReference>
<feature type="transmembrane region" description="Helical" evidence="7">
    <location>
        <begin position="109"/>
        <end position="135"/>
    </location>
</feature>
<evidence type="ECO:0000313" key="10">
    <source>
        <dbReference type="Proteomes" id="UP000768462"/>
    </source>
</evidence>
<dbReference type="PANTHER" id="PTHR30572">
    <property type="entry name" value="MEMBRANE COMPONENT OF TRANSPORTER-RELATED"/>
    <property type="match status" value="1"/>
</dbReference>
<organism evidence="9 10">
    <name type="scientific">Clostridium sulfidigenes</name>
    <dbReference type="NCBI Taxonomy" id="318464"/>
    <lineage>
        <taxon>Bacteria</taxon>
        <taxon>Bacillati</taxon>
        <taxon>Bacillota</taxon>
        <taxon>Clostridia</taxon>
        <taxon>Eubacteriales</taxon>
        <taxon>Clostridiaceae</taxon>
        <taxon>Clostridium</taxon>
    </lineage>
</organism>
<name>A0A927ZHH1_9CLOT</name>
<evidence type="ECO:0000256" key="7">
    <source>
        <dbReference type="SAM" id="Phobius"/>
    </source>
</evidence>
<evidence type="ECO:0000256" key="6">
    <source>
        <dbReference type="ARBA" id="ARBA00038076"/>
    </source>
</evidence>
<dbReference type="PANTHER" id="PTHR30572:SF4">
    <property type="entry name" value="ABC TRANSPORTER PERMEASE YTRF"/>
    <property type="match status" value="1"/>
</dbReference>
<feature type="transmembrane region" description="Helical" evidence="7">
    <location>
        <begin position="236"/>
        <end position="259"/>
    </location>
</feature>
<dbReference type="InterPro" id="IPR050250">
    <property type="entry name" value="Macrolide_Exporter_MacB"/>
</dbReference>
<comment type="similarity">
    <text evidence="6">Belongs to the ABC-4 integral membrane protein family.</text>
</comment>
<keyword evidence="4 7" id="KW-1133">Transmembrane helix</keyword>
<dbReference type="Proteomes" id="UP000768462">
    <property type="component" value="Unassembled WGS sequence"/>
</dbReference>
<sequence length="622" mass="70837">MEFYMSSFNKIIKNSILFNKSRSIVTCISIIISISLMMGIDILITSTKIAMKNDINSKMDETPLILFILSLIVGIVVIIFIYSTFKIYVVENTKLYGILRAIGIKKSRLFYLVVLQGFFYGIISIPIGLCLGFWVCKGFVALANTFLMYNSLDVPIVLTSHSIIVSILYGLVSILISVFYPAILASSVSPIKAINNINSIEPTHNNGHVPKFANKYLNYKCKLVLTDIISNKSKSIFIIIVFSISLILVTIFSAVFSYVNEFSSNSKVYAFDFDIVNKSSFTEKYISYLSSNELIESVNIVDDYMTTFKVEESKVNINHPRSSYIYYKDGIGDIPTLLVSYDNELLNRCKKYLVAGDINTKSLNDGCIVYINESMVDVINNNVFNEKLVNLKVGDKISLDLSPSKQGMYEAEVKAIVNSLPYSPNLHLEDSIYFIVSNETFNKTFNKTDTNNLKIKLKNKSYEKEMENFLQNEINQGSLSKYDNLIDYRRSIKQEDEFIKYIFLFFTLMLFLVGVIITVNMMVGNIISKSKQFLTYKSIGIKQRDINKIIFMEIIFYMILSLLVGLIIGIPSSVIAFNIYVKGDFIKIYKLPYFDVGLYIIAMIISTIIAYYISTKQVKKEF</sequence>
<evidence type="ECO:0000256" key="5">
    <source>
        <dbReference type="ARBA" id="ARBA00023136"/>
    </source>
</evidence>
<feature type="transmembrane region" description="Helical" evidence="7">
    <location>
        <begin position="155"/>
        <end position="183"/>
    </location>
</feature>
<feature type="domain" description="ABC3 transporter permease C-terminal" evidence="8">
    <location>
        <begin position="505"/>
        <end position="620"/>
    </location>
</feature>
<proteinExistence type="inferred from homology"/>
<feature type="transmembrane region" description="Helical" evidence="7">
    <location>
        <begin position="549"/>
        <end position="581"/>
    </location>
</feature>
<evidence type="ECO:0000259" key="8">
    <source>
        <dbReference type="Pfam" id="PF02687"/>
    </source>
</evidence>
<dbReference type="AlphaFoldDB" id="A0A927ZHH1"/>
<comment type="caution">
    <text evidence="9">The sequence shown here is derived from an EMBL/GenBank/DDBJ whole genome shotgun (WGS) entry which is preliminary data.</text>
</comment>
<feature type="transmembrane region" description="Helical" evidence="7">
    <location>
        <begin position="64"/>
        <end position="89"/>
    </location>
</feature>
<keyword evidence="5 7" id="KW-0472">Membrane</keyword>
<evidence type="ECO:0000256" key="3">
    <source>
        <dbReference type="ARBA" id="ARBA00022692"/>
    </source>
</evidence>
<evidence type="ECO:0000256" key="1">
    <source>
        <dbReference type="ARBA" id="ARBA00004651"/>
    </source>
</evidence>
<evidence type="ECO:0000256" key="2">
    <source>
        <dbReference type="ARBA" id="ARBA00022475"/>
    </source>
</evidence>
<dbReference type="Pfam" id="PF02687">
    <property type="entry name" value="FtsX"/>
    <property type="match status" value="2"/>
</dbReference>
<feature type="transmembrane region" description="Helical" evidence="7">
    <location>
        <begin position="21"/>
        <end position="44"/>
    </location>
</feature>
<evidence type="ECO:0000256" key="4">
    <source>
        <dbReference type="ARBA" id="ARBA00022989"/>
    </source>
</evidence>
<dbReference type="GO" id="GO:0005886">
    <property type="term" value="C:plasma membrane"/>
    <property type="evidence" value="ECO:0007669"/>
    <property type="project" value="UniProtKB-SubCell"/>
</dbReference>
<dbReference type="GO" id="GO:0022857">
    <property type="term" value="F:transmembrane transporter activity"/>
    <property type="evidence" value="ECO:0007669"/>
    <property type="project" value="TreeGrafter"/>
</dbReference>
<dbReference type="InterPro" id="IPR003838">
    <property type="entry name" value="ABC3_permease_C"/>
</dbReference>
<gene>
    <name evidence="9" type="ORF">E7215_00040</name>
</gene>
<comment type="subcellular location">
    <subcellularLocation>
        <location evidence="1">Cell membrane</location>
        <topology evidence="1">Multi-pass membrane protein</topology>
    </subcellularLocation>
</comment>
<reference evidence="9" key="1">
    <citation type="submission" date="2019-04" db="EMBL/GenBank/DDBJ databases">
        <title>Evolution of Biomass-Degrading Anaerobic Consortia Revealed by Metagenomics.</title>
        <authorList>
            <person name="Peng X."/>
        </authorList>
    </citation>
    <scope>NUCLEOTIDE SEQUENCE</scope>
    <source>
        <strain evidence="9">SIG254</strain>
    </source>
</reference>
<keyword evidence="2" id="KW-1003">Cell membrane</keyword>
<protein>
    <submittedName>
        <fullName evidence="9">FtsX-like permease family protein</fullName>
    </submittedName>
</protein>
<feature type="domain" description="ABC3 transporter permease C-terminal" evidence="8">
    <location>
        <begin position="68"/>
        <end position="190"/>
    </location>
</feature>